<keyword evidence="1" id="KW-0472">Membrane</keyword>
<feature type="transmembrane region" description="Helical" evidence="1">
    <location>
        <begin position="45"/>
        <end position="64"/>
    </location>
</feature>
<evidence type="ECO:0000256" key="1">
    <source>
        <dbReference type="SAM" id="Phobius"/>
    </source>
</evidence>
<sequence>MKPSPLRTLARLTFANPVSAVYLGLVGVALAVATFDTLTAADATFVWVWPMFLTFPTFGFVVWLDSLGGADAPAVFFIGGIVLSALVQSLALGAVVEAVRGRRGRRGLGGAAVRH</sequence>
<reference evidence="2" key="1">
    <citation type="journal article" date="2014" name="Int. J. Syst. Evol. Microbiol.">
        <title>Complete genome sequence of Corynebacterium casei LMG S-19264T (=DSM 44701T), isolated from a smear-ripened cheese.</title>
        <authorList>
            <consortium name="US DOE Joint Genome Institute (JGI-PGF)"/>
            <person name="Walter F."/>
            <person name="Albersmeier A."/>
            <person name="Kalinowski J."/>
            <person name="Ruckert C."/>
        </authorList>
    </citation>
    <scope>NUCLEOTIDE SEQUENCE</scope>
    <source>
        <strain evidence="2">JCM 4477</strain>
    </source>
</reference>
<feature type="transmembrane region" description="Helical" evidence="1">
    <location>
        <begin position="20"/>
        <end position="38"/>
    </location>
</feature>
<evidence type="ECO:0000313" key="2">
    <source>
        <dbReference type="EMBL" id="GHF03120.1"/>
    </source>
</evidence>
<dbReference type="Pfam" id="PF25637">
    <property type="entry name" value="DUF7942"/>
    <property type="match status" value="1"/>
</dbReference>
<accession>A0A919AHB7</accession>
<dbReference type="Proteomes" id="UP000630718">
    <property type="component" value="Unassembled WGS sequence"/>
</dbReference>
<keyword evidence="3" id="KW-1185">Reference proteome</keyword>
<dbReference type="AlphaFoldDB" id="A0A919AHB7"/>
<protein>
    <submittedName>
        <fullName evidence="2">Uncharacterized protein</fullName>
    </submittedName>
</protein>
<proteinExistence type="predicted"/>
<keyword evidence="1" id="KW-1133">Transmembrane helix</keyword>
<dbReference type="EMBL" id="BNBI01000006">
    <property type="protein sequence ID" value="GHF03120.1"/>
    <property type="molecule type" value="Genomic_DNA"/>
</dbReference>
<organism evidence="2 3">
    <name type="scientific">Streptomyces fumanus</name>
    <dbReference type="NCBI Taxonomy" id="67302"/>
    <lineage>
        <taxon>Bacteria</taxon>
        <taxon>Bacillati</taxon>
        <taxon>Actinomycetota</taxon>
        <taxon>Actinomycetes</taxon>
        <taxon>Kitasatosporales</taxon>
        <taxon>Streptomycetaceae</taxon>
        <taxon>Streptomyces</taxon>
    </lineage>
</organism>
<name>A0A919AHB7_9ACTN</name>
<keyword evidence="1" id="KW-0812">Transmembrane</keyword>
<dbReference type="NCBIfam" id="NF046119">
    <property type="entry name" value="memb_SCO4225"/>
    <property type="match status" value="1"/>
</dbReference>
<gene>
    <name evidence="2" type="ORF">GCM10018772_29980</name>
</gene>
<feature type="transmembrane region" description="Helical" evidence="1">
    <location>
        <begin position="76"/>
        <end position="96"/>
    </location>
</feature>
<reference evidence="2" key="2">
    <citation type="submission" date="2020-09" db="EMBL/GenBank/DDBJ databases">
        <authorList>
            <person name="Sun Q."/>
            <person name="Ohkuma M."/>
        </authorList>
    </citation>
    <scope>NUCLEOTIDE SEQUENCE</scope>
    <source>
        <strain evidence="2">JCM 4477</strain>
    </source>
</reference>
<dbReference type="RefSeq" id="WP_190204746.1">
    <property type="nucleotide sequence ID" value="NZ_BNBI01000006.1"/>
</dbReference>
<comment type="caution">
    <text evidence="2">The sequence shown here is derived from an EMBL/GenBank/DDBJ whole genome shotgun (WGS) entry which is preliminary data.</text>
</comment>
<evidence type="ECO:0000313" key="3">
    <source>
        <dbReference type="Proteomes" id="UP000630718"/>
    </source>
</evidence>
<dbReference type="InterPro" id="IPR057702">
    <property type="entry name" value="DUF7942"/>
</dbReference>